<dbReference type="EMBL" id="AP027370">
    <property type="protein sequence ID" value="BDY11791.1"/>
    <property type="molecule type" value="Genomic_DNA"/>
</dbReference>
<dbReference type="Proteomes" id="UP001321445">
    <property type="component" value="Chromosome"/>
</dbReference>
<dbReference type="InterPro" id="IPR000160">
    <property type="entry name" value="GGDEF_dom"/>
</dbReference>
<dbReference type="SMART" id="SM00267">
    <property type="entry name" value="GGDEF"/>
    <property type="match status" value="1"/>
</dbReference>
<dbReference type="InterPro" id="IPR029787">
    <property type="entry name" value="Nucleotide_cyclase"/>
</dbReference>
<reference evidence="5 6" key="1">
    <citation type="submission" date="2023-03" db="EMBL/GenBank/DDBJ databases">
        <title>Description of Hydrogenimonas sp. ISO32.</title>
        <authorList>
            <person name="Mino S."/>
            <person name="Fukazawa S."/>
            <person name="Sawabe T."/>
        </authorList>
    </citation>
    <scope>NUCLEOTIDE SEQUENCE [LARGE SCALE GENOMIC DNA]</scope>
    <source>
        <strain evidence="5 6">ISO32</strain>
    </source>
</reference>
<dbReference type="Gene3D" id="3.30.70.270">
    <property type="match status" value="1"/>
</dbReference>
<accession>A0ABN6WSJ8</accession>
<keyword evidence="6" id="KW-1185">Reference proteome</keyword>
<keyword evidence="3" id="KW-0812">Transmembrane</keyword>
<dbReference type="PANTHER" id="PTHR45138">
    <property type="entry name" value="REGULATORY COMPONENTS OF SENSORY TRANSDUCTION SYSTEM"/>
    <property type="match status" value="1"/>
</dbReference>
<dbReference type="EC" id="2.7.7.65" evidence="1"/>
<keyword evidence="3" id="KW-0472">Membrane</keyword>
<dbReference type="SUPFAM" id="SSF55073">
    <property type="entry name" value="Nucleotide cyclase"/>
    <property type="match status" value="1"/>
</dbReference>
<evidence type="ECO:0000256" key="3">
    <source>
        <dbReference type="SAM" id="Phobius"/>
    </source>
</evidence>
<organism evidence="5 6">
    <name type="scientific">Hydrogenimonas cancrithermarum</name>
    <dbReference type="NCBI Taxonomy" id="2993563"/>
    <lineage>
        <taxon>Bacteria</taxon>
        <taxon>Pseudomonadati</taxon>
        <taxon>Campylobacterota</taxon>
        <taxon>Epsilonproteobacteria</taxon>
        <taxon>Campylobacterales</taxon>
        <taxon>Hydrogenimonadaceae</taxon>
        <taxon>Hydrogenimonas</taxon>
    </lineage>
</organism>
<dbReference type="Pfam" id="PF00990">
    <property type="entry name" value="GGDEF"/>
    <property type="match status" value="1"/>
</dbReference>
<evidence type="ECO:0000313" key="5">
    <source>
        <dbReference type="EMBL" id="BDY11791.1"/>
    </source>
</evidence>
<evidence type="ECO:0000259" key="4">
    <source>
        <dbReference type="PROSITE" id="PS50887"/>
    </source>
</evidence>
<sequence>MKVTRQFDLVLNIGIFLLSLLTIAMIYLYLQVDKVLLSTRQDMINTIVERYVMEFQNAARLVVEETGSPLFEKLSRDRSVREHLQMDLSYFRTPEVEHLFVVFKDEHGRYRYLLDTEEDPNEQAMFMQRFEPVSSIWDDVYTRKKSEVYKHEKEGYLWVTLATPIIENGHVVAILGSDLSAAIRSDVEQRFVQIKSIMLGIAIGIAVLLVFGYAQVYYYYKGRKISFIDPLTGAYNRKFLYEVLSNTDYSKYKIIMYDVDYFKQVNDTYGHEVGDRVLQHLTKRIQKQLRHEDYLIRFGGEEFIVFLNTPDEFETIYVAKRLKQSIESSPFVSDEKIIHITISLGINTDLSSASNLDDAIEIADRQLYCAKHAGRNRICINGEVV</sequence>
<evidence type="ECO:0000313" key="6">
    <source>
        <dbReference type="Proteomes" id="UP001321445"/>
    </source>
</evidence>
<proteinExistence type="predicted"/>
<dbReference type="NCBIfam" id="TIGR00254">
    <property type="entry name" value="GGDEF"/>
    <property type="match status" value="1"/>
</dbReference>
<feature type="transmembrane region" description="Helical" evidence="3">
    <location>
        <begin position="197"/>
        <end position="220"/>
    </location>
</feature>
<dbReference type="CDD" id="cd01949">
    <property type="entry name" value="GGDEF"/>
    <property type="match status" value="1"/>
</dbReference>
<dbReference type="PANTHER" id="PTHR45138:SF9">
    <property type="entry name" value="DIGUANYLATE CYCLASE DGCM-RELATED"/>
    <property type="match status" value="1"/>
</dbReference>
<dbReference type="InterPro" id="IPR050469">
    <property type="entry name" value="Diguanylate_Cyclase"/>
</dbReference>
<name>A0ABN6WSJ8_9BACT</name>
<dbReference type="RefSeq" id="WP_286337007.1">
    <property type="nucleotide sequence ID" value="NZ_AP027370.1"/>
</dbReference>
<evidence type="ECO:0000256" key="1">
    <source>
        <dbReference type="ARBA" id="ARBA00012528"/>
    </source>
</evidence>
<feature type="transmembrane region" description="Helical" evidence="3">
    <location>
        <begin position="9"/>
        <end position="30"/>
    </location>
</feature>
<keyword evidence="3" id="KW-1133">Transmembrane helix</keyword>
<evidence type="ECO:0000256" key="2">
    <source>
        <dbReference type="ARBA" id="ARBA00034247"/>
    </source>
</evidence>
<feature type="domain" description="GGDEF" evidence="4">
    <location>
        <begin position="250"/>
        <end position="383"/>
    </location>
</feature>
<dbReference type="PROSITE" id="PS50887">
    <property type="entry name" value="GGDEF"/>
    <property type="match status" value="1"/>
</dbReference>
<dbReference type="InterPro" id="IPR043128">
    <property type="entry name" value="Rev_trsase/Diguanyl_cyclase"/>
</dbReference>
<comment type="catalytic activity">
    <reaction evidence="2">
        <text>2 GTP = 3',3'-c-di-GMP + 2 diphosphate</text>
        <dbReference type="Rhea" id="RHEA:24898"/>
        <dbReference type="ChEBI" id="CHEBI:33019"/>
        <dbReference type="ChEBI" id="CHEBI:37565"/>
        <dbReference type="ChEBI" id="CHEBI:58805"/>
        <dbReference type="EC" id="2.7.7.65"/>
    </reaction>
</comment>
<gene>
    <name evidence="5" type="ORF">HCR_01030</name>
</gene>
<protein>
    <recommendedName>
        <fullName evidence="1">diguanylate cyclase</fullName>
        <ecNumber evidence="1">2.7.7.65</ecNumber>
    </recommendedName>
</protein>